<keyword evidence="4" id="KW-1185">Reference proteome</keyword>
<dbReference type="Proteomes" id="UP000094849">
    <property type="component" value="Unassembled WGS sequence"/>
</dbReference>
<protein>
    <submittedName>
        <fullName evidence="3">Uncharacterized protein</fullName>
    </submittedName>
</protein>
<keyword evidence="1" id="KW-0472">Membrane</keyword>
<evidence type="ECO:0000313" key="3">
    <source>
        <dbReference type="EMBL" id="ODB96246.1"/>
    </source>
</evidence>
<evidence type="ECO:0000313" key="4">
    <source>
        <dbReference type="Proteomes" id="UP000094849"/>
    </source>
</evidence>
<feature type="transmembrane region" description="Helical" evidence="1">
    <location>
        <begin position="70"/>
        <end position="88"/>
    </location>
</feature>
<keyword evidence="1" id="KW-0812">Transmembrane</keyword>
<dbReference type="STRING" id="1818881.A3196_05400"/>
<dbReference type="RefSeq" id="WP_069002994.1">
    <property type="nucleotide sequence ID" value="NZ_LVJW01000006.1"/>
</dbReference>
<feature type="signal peptide" evidence="2">
    <location>
        <begin position="1"/>
        <end position="25"/>
    </location>
</feature>
<evidence type="ECO:0000256" key="1">
    <source>
        <dbReference type="SAM" id="Phobius"/>
    </source>
</evidence>
<reference evidence="3 4" key="1">
    <citation type="submission" date="2016-03" db="EMBL/GenBank/DDBJ databases">
        <title>Chemosynthetic sulphur-oxidizing symbionts of marine invertebrate animals are capable of nitrogen fixation.</title>
        <authorList>
            <person name="Petersen J.M."/>
            <person name="Kemper A."/>
            <person name="Gruber-Vodicka H."/>
            <person name="Cardini U."/>
            <person name="Geest Mvander."/>
            <person name="Kleiner M."/>
            <person name="Bulgheresi S."/>
            <person name="Fussmann M."/>
            <person name="Herbold C."/>
            <person name="Seah B.K.B."/>
            <person name="Antony C.Paul."/>
            <person name="Liu D."/>
            <person name="Belitz A."/>
            <person name="Weber M."/>
        </authorList>
    </citation>
    <scope>NUCLEOTIDE SEQUENCE [LARGE SCALE GENOMIC DNA]</scope>
    <source>
        <strain evidence="3">G_D</strain>
    </source>
</reference>
<comment type="caution">
    <text evidence="3">The sequence shown here is derived from an EMBL/GenBank/DDBJ whole genome shotgun (WGS) entry which is preliminary data.</text>
</comment>
<organism evidence="3 4">
    <name type="scientific">Candidatus Thiodiazotropha endoloripes</name>
    <dbReference type="NCBI Taxonomy" id="1818881"/>
    <lineage>
        <taxon>Bacteria</taxon>
        <taxon>Pseudomonadati</taxon>
        <taxon>Pseudomonadota</taxon>
        <taxon>Gammaproteobacteria</taxon>
        <taxon>Chromatiales</taxon>
        <taxon>Sedimenticolaceae</taxon>
        <taxon>Candidatus Thiodiazotropha</taxon>
    </lineage>
</organism>
<feature type="chain" id="PRO_5009119020" evidence="2">
    <location>
        <begin position="26"/>
        <end position="158"/>
    </location>
</feature>
<feature type="transmembrane region" description="Helical" evidence="1">
    <location>
        <begin position="38"/>
        <end position="58"/>
    </location>
</feature>
<keyword evidence="2" id="KW-0732">Signal</keyword>
<sequence>MNQVYTPLRYSVVLLLAVTLASCTAGDSQFTVENPAGFFWGLWHGVISVISLVIHLFNDNVVVYELDNSGGWYDFGFLLGVIMVWGGGCHASCKTKQEAASDKEWDEIGDKVEKKVMRRLKEWADEDAPTDPDGEWDEIGEKVEKKLKRKIREWAEKE</sequence>
<gene>
    <name evidence="3" type="ORF">A3196_05400</name>
</gene>
<keyword evidence="1" id="KW-1133">Transmembrane helix</keyword>
<evidence type="ECO:0000256" key="2">
    <source>
        <dbReference type="SAM" id="SignalP"/>
    </source>
</evidence>
<dbReference type="EMBL" id="LVJZ01000003">
    <property type="protein sequence ID" value="ODB96246.1"/>
    <property type="molecule type" value="Genomic_DNA"/>
</dbReference>
<proteinExistence type="predicted"/>
<name>A0A1E2UNG0_9GAMM</name>
<accession>A0A1E2UNG0</accession>
<dbReference type="AlphaFoldDB" id="A0A1E2UNG0"/>